<reference evidence="3" key="1">
    <citation type="journal article" date="2019" name="Int. J. Syst. Evol. Microbiol.">
        <title>The Global Catalogue of Microorganisms (GCM) 10K type strain sequencing project: providing services to taxonomists for standard genome sequencing and annotation.</title>
        <authorList>
            <consortium name="The Broad Institute Genomics Platform"/>
            <consortium name="The Broad Institute Genome Sequencing Center for Infectious Disease"/>
            <person name="Wu L."/>
            <person name="Ma J."/>
        </authorList>
    </citation>
    <scope>NUCLEOTIDE SEQUENCE [LARGE SCALE GENOMIC DNA]</scope>
    <source>
        <strain evidence="3">JCM 17975</strain>
    </source>
</reference>
<dbReference type="Gene3D" id="3.90.550.10">
    <property type="entry name" value="Spore Coat Polysaccharide Biosynthesis Protein SpsA, Chain A"/>
    <property type="match status" value="1"/>
</dbReference>
<evidence type="ECO:0000313" key="3">
    <source>
        <dbReference type="Proteomes" id="UP001500843"/>
    </source>
</evidence>
<accession>A0ABP8Y6T5</accession>
<evidence type="ECO:0000259" key="1">
    <source>
        <dbReference type="Pfam" id="PF00535"/>
    </source>
</evidence>
<organism evidence="2 3">
    <name type="scientific">Promicromonospora umidemergens</name>
    <dbReference type="NCBI Taxonomy" id="629679"/>
    <lineage>
        <taxon>Bacteria</taxon>
        <taxon>Bacillati</taxon>
        <taxon>Actinomycetota</taxon>
        <taxon>Actinomycetes</taxon>
        <taxon>Micrococcales</taxon>
        <taxon>Promicromonosporaceae</taxon>
        <taxon>Promicromonospora</taxon>
    </lineage>
</organism>
<dbReference type="PANTHER" id="PTHR43685:SF2">
    <property type="entry name" value="GLYCOSYLTRANSFERASE 2-LIKE DOMAIN-CONTAINING PROTEIN"/>
    <property type="match status" value="1"/>
</dbReference>
<sequence length="346" mass="38798">MRFHRPAAPAERATVSVVIPCYRYGNYLPTAVASVLEQEDVDVDVLVIDDASDDDSAQVARNLADQDARVRVVVHTANAGHIATYNEGLNQVKGDYVVLLSADDALVPGSLARAVALMQRHPRVGLVYGHCAYFTDEPPRADRAARSWTTWPGRQWLTWMCSRSTNPVYTPGVVMRRTAWDDVGRYDARVPHAGDMLLWYQTAARWDVGRVNNEAQALYRVHGTNMHLTQYAGMLRDMQEQRALLGILFEETPPAHLPPARVRESALRSIVRRANRLAIAGSRDPSGDGSAEAFRRFSAETTAFLGGQGVSPVLVAWDAWLESRWGGLPRRASRHLWWRLWRRYGV</sequence>
<name>A0ABP8Y6T5_9MICO</name>
<keyword evidence="3" id="KW-1185">Reference proteome</keyword>
<dbReference type="InterPro" id="IPR050834">
    <property type="entry name" value="Glycosyltransf_2"/>
</dbReference>
<dbReference type="PANTHER" id="PTHR43685">
    <property type="entry name" value="GLYCOSYLTRANSFERASE"/>
    <property type="match status" value="1"/>
</dbReference>
<comment type="caution">
    <text evidence="2">The sequence shown here is derived from an EMBL/GenBank/DDBJ whole genome shotgun (WGS) entry which is preliminary data.</text>
</comment>
<dbReference type="RefSeq" id="WP_253868944.1">
    <property type="nucleotide sequence ID" value="NZ_BAABHM010000035.1"/>
</dbReference>
<evidence type="ECO:0000313" key="2">
    <source>
        <dbReference type="EMBL" id="GAA4721835.1"/>
    </source>
</evidence>
<feature type="domain" description="Glycosyltransferase 2-like" evidence="1">
    <location>
        <begin position="16"/>
        <end position="155"/>
    </location>
</feature>
<dbReference type="Pfam" id="PF00535">
    <property type="entry name" value="Glycos_transf_2"/>
    <property type="match status" value="1"/>
</dbReference>
<protein>
    <submittedName>
        <fullName evidence="2">Glycosyltransferase</fullName>
    </submittedName>
</protein>
<dbReference type="SUPFAM" id="SSF53448">
    <property type="entry name" value="Nucleotide-diphospho-sugar transferases"/>
    <property type="match status" value="1"/>
</dbReference>
<dbReference type="EMBL" id="BAABHM010000035">
    <property type="protein sequence ID" value="GAA4721835.1"/>
    <property type="molecule type" value="Genomic_DNA"/>
</dbReference>
<dbReference type="InterPro" id="IPR029044">
    <property type="entry name" value="Nucleotide-diphossugar_trans"/>
</dbReference>
<dbReference type="Proteomes" id="UP001500843">
    <property type="component" value="Unassembled WGS sequence"/>
</dbReference>
<proteinExistence type="predicted"/>
<gene>
    <name evidence="2" type="ORF">GCM10023198_52770</name>
</gene>
<dbReference type="InterPro" id="IPR001173">
    <property type="entry name" value="Glyco_trans_2-like"/>
</dbReference>